<dbReference type="OrthoDB" id="9775950at2"/>
<feature type="transmembrane region" description="Helical" evidence="7">
    <location>
        <begin position="77"/>
        <end position="97"/>
    </location>
</feature>
<comment type="subcellular location">
    <subcellularLocation>
        <location evidence="1">Cell membrane</location>
        <topology evidence="1">Multi-pass membrane protein</topology>
    </subcellularLocation>
</comment>
<evidence type="ECO:0000256" key="2">
    <source>
        <dbReference type="ARBA" id="ARBA00022475"/>
    </source>
</evidence>
<feature type="transmembrane region" description="Helical" evidence="7">
    <location>
        <begin position="253"/>
        <end position="276"/>
    </location>
</feature>
<proteinExistence type="predicted"/>
<feature type="transmembrane region" description="Helical" evidence="7">
    <location>
        <begin position="117"/>
        <end position="138"/>
    </location>
</feature>
<evidence type="ECO:0000256" key="1">
    <source>
        <dbReference type="ARBA" id="ARBA00004651"/>
    </source>
</evidence>
<keyword evidence="3 7" id="KW-0812">Transmembrane</keyword>
<dbReference type="EMBL" id="VNHS01000021">
    <property type="protein sequence ID" value="TYP68001.1"/>
    <property type="molecule type" value="Genomic_DNA"/>
</dbReference>
<keyword evidence="5 7" id="KW-0472">Membrane</keyword>
<feature type="transmembrane region" description="Helical" evidence="7">
    <location>
        <begin position="430"/>
        <end position="451"/>
    </location>
</feature>
<feature type="transmembrane region" description="Helical" evidence="7">
    <location>
        <begin position="190"/>
        <end position="210"/>
    </location>
</feature>
<feature type="compositionally biased region" description="Basic and acidic residues" evidence="6">
    <location>
        <begin position="39"/>
        <end position="70"/>
    </location>
</feature>
<feature type="transmembrane region" description="Helical" evidence="7">
    <location>
        <begin position="306"/>
        <end position="326"/>
    </location>
</feature>
<keyword evidence="9" id="KW-1185">Reference proteome</keyword>
<dbReference type="InterPro" id="IPR024923">
    <property type="entry name" value="PG_synth_SpoVB"/>
</dbReference>
<organism evidence="8 9">
    <name type="scientific">Paenibacillus methanolicus</name>
    <dbReference type="NCBI Taxonomy" id="582686"/>
    <lineage>
        <taxon>Bacteria</taxon>
        <taxon>Bacillati</taxon>
        <taxon>Bacillota</taxon>
        <taxon>Bacilli</taxon>
        <taxon>Bacillales</taxon>
        <taxon>Paenibacillaceae</taxon>
        <taxon>Paenibacillus</taxon>
    </lineage>
</organism>
<name>A0A5S5BLM9_9BACL</name>
<evidence type="ECO:0000313" key="8">
    <source>
        <dbReference type="EMBL" id="TYP68001.1"/>
    </source>
</evidence>
<keyword evidence="4 7" id="KW-1133">Transmembrane helix</keyword>
<evidence type="ECO:0000256" key="6">
    <source>
        <dbReference type="SAM" id="MobiDB-lite"/>
    </source>
</evidence>
<feature type="transmembrane region" description="Helical" evidence="7">
    <location>
        <begin position="399"/>
        <end position="418"/>
    </location>
</feature>
<dbReference type="GO" id="GO:0005886">
    <property type="term" value="C:plasma membrane"/>
    <property type="evidence" value="ECO:0007669"/>
    <property type="project" value="UniProtKB-SubCell"/>
</dbReference>
<reference evidence="8 9" key="1">
    <citation type="submission" date="2019-07" db="EMBL/GenBank/DDBJ databases">
        <title>Genomic Encyclopedia of Type Strains, Phase III (KMG-III): the genomes of soil and plant-associated and newly described type strains.</title>
        <authorList>
            <person name="Whitman W."/>
        </authorList>
    </citation>
    <scope>NUCLEOTIDE SEQUENCE [LARGE SCALE GENOMIC DNA]</scope>
    <source>
        <strain evidence="8 9">BL24</strain>
    </source>
</reference>
<feature type="transmembrane region" description="Helical" evidence="7">
    <location>
        <begin position="519"/>
        <end position="537"/>
    </location>
</feature>
<accession>A0A5S5BLM9</accession>
<evidence type="ECO:0000256" key="4">
    <source>
        <dbReference type="ARBA" id="ARBA00022989"/>
    </source>
</evidence>
<dbReference type="PANTHER" id="PTHR30250:SF29">
    <property type="entry name" value="POLYSACCHARIDE BIOSYNTHESIS PROTEIN C-TERMINAL DOMAIN-CONTAINING PROTEIN"/>
    <property type="match status" value="1"/>
</dbReference>
<dbReference type="RefSeq" id="WP_148933553.1">
    <property type="nucleotide sequence ID" value="NZ_VNHS01000021.1"/>
</dbReference>
<evidence type="ECO:0000256" key="7">
    <source>
        <dbReference type="SAM" id="Phobius"/>
    </source>
</evidence>
<dbReference type="CDD" id="cd13124">
    <property type="entry name" value="MATE_SpoVB_like"/>
    <property type="match status" value="1"/>
</dbReference>
<evidence type="ECO:0000313" key="9">
    <source>
        <dbReference type="Proteomes" id="UP000323257"/>
    </source>
</evidence>
<dbReference type="InterPro" id="IPR002797">
    <property type="entry name" value="Polysacc_synth"/>
</dbReference>
<dbReference type="InterPro" id="IPR050833">
    <property type="entry name" value="Poly_Biosynth_Transport"/>
</dbReference>
<evidence type="ECO:0000256" key="3">
    <source>
        <dbReference type="ARBA" id="ARBA00022692"/>
    </source>
</evidence>
<feature type="region of interest" description="Disordered" evidence="6">
    <location>
        <begin position="1"/>
        <end position="72"/>
    </location>
</feature>
<dbReference type="Proteomes" id="UP000323257">
    <property type="component" value="Unassembled WGS sequence"/>
</dbReference>
<feature type="transmembrane region" description="Helical" evidence="7">
    <location>
        <begin position="230"/>
        <end position="247"/>
    </location>
</feature>
<sequence length="608" mass="61284">MTRGNKGNGIQVRVPDNGRNEKRLLGSMRATVAEIEDETPTHDGERMERDRGASDNRAGAGDRQRVRDGRGPSMMKGAAVLGAAVIVSKLLGTLQKIPLQNLAGDRVFGIYNAVYPFYQLLLAAATAGIPVAVSIVVAEQAAAGGGRAANRTLQISALLLAAAGLAGFALMWAGAAPISRWIGDPVASTAIRASALALWVVPVMAALRGYYQGLGRMLPTAVSQLAEQSVRVAAMLSLLMIGLKLGWTDGALAAGATAGSAAGGIAGLAVLTVLWARERTKDEPGGGLGSRREEGDPSRGRTIRRLLALALPVTLGALALPVLGVVDSFTVPPLLAAGGLSGAEAMAQFGLYSRGQPLVQLVVMIAGAVGGALVHGLVSARAQGDEAASRAQASLAMQGAWWIGSAAACGLVLLAPAMNRMLYADEAASATFALVGMGALAGTVSAIASAVLQGVGSVRAPALYMLAAATLKAALNAALVPAYGISGAAWAGLAALGAAALLGAAAVRRVCAARMPARSLAGLVLALAVMAAALIALERAAYPALLDWLPPRAAATALALGGTGLGAALFLAAGLRFGGVSAREVRALPGGVKLAARLRRLRLLPPGD</sequence>
<keyword evidence="2" id="KW-1003">Cell membrane</keyword>
<evidence type="ECO:0000256" key="5">
    <source>
        <dbReference type="ARBA" id="ARBA00023136"/>
    </source>
</evidence>
<gene>
    <name evidence="8" type="ORF">BCM02_12137</name>
</gene>
<comment type="caution">
    <text evidence="8">The sequence shown here is derived from an EMBL/GenBank/DDBJ whole genome shotgun (WGS) entry which is preliminary data.</text>
</comment>
<feature type="transmembrane region" description="Helical" evidence="7">
    <location>
        <begin position="358"/>
        <end position="378"/>
    </location>
</feature>
<feature type="transmembrane region" description="Helical" evidence="7">
    <location>
        <begin position="463"/>
        <end position="483"/>
    </location>
</feature>
<feature type="transmembrane region" description="Helical" evidence="7">
    <location>
        <begin position="158"/>
        <end position="178"/>
    </location>
</feature>
<feature type="transmembrane region" description="Helical" evidence="7">
    <location>
        <begin position="557"/>
        <end position="577"/>
    </location>
</feature>
<protein>
    <submittedName>
        <fullName evidence="8">O-antigen/teichoic acid export membrane protein</fullName>
    </submittedName>
</protein>
<dbReference type="Pfam" id="PF01943">
    <property type="entry name" value="Polysacc_synt"/>
    <property type="match status" value="1"/>
</dbReference>
<dbReference type="PANTHER" id="PTHR30250">
    <property type="entry name" value="PST FAMILY PREDICTED COLANIC ACID TRANSPORTER"/>
    <property type="match status" value="1"/>
</dbReference>
<feature type="transmembrane region" description="Helical" evidence="7">
    <location>
        <begin position="489"/>
        <end position="507"/>
    </location>
</feature>
<dbReference type="AlphaFoldDB" id="A0A5S5BLM9"/>